<dbReference type="PANTHER" id="PTHR43133">
    <property type="entry name" value="RNA POLYMERASE ECF-TYPE SIGMA FACTO"/>
    <property type="match status" value="1"/>
</dbReference>
<dbReference type="GO" id="GO:0003677">
    <property type="term" value="F:DNA binding"/>
    <property type="evidence" value="ECO:0007669"/>
    <property type="project" value="UniProtKB-KW"/>
</dbReference>
<dbReference type="NCBIfam" id="TIGR02937">
    <property type="entry name" value="sigma70-ECF"/>
    <property type="match status" value="1"/>
</dbReference>
<dbReference type="InterPro" id="IPR013325">
    <property type="entry name" value="RNA_pol_sigma_r2"/>
</dbReference>
<feature type="domain" description="RNA polymerase sigma factor 70 region 4 type 2" evidence="7">
    <location>
        <begin position="159"/>
        <end position="199"/>
    </location>
</feature>
<keyword evidence="3" id="KW-0731">Sigma factor</keyword>
<dbReference type="EMBL" id="FNRL01000013">
    <property type="protein sequence ID" value="SEA70643.1"/>
    <property type="molecule type" value="Genomic_DNA"/>
</dbReference>
<evidence type="ECO:0000256" key="4">
    <source>
        <dbReference type="ARBA" id="ARBA00023125"/>
    </source>
</evidence>
<dbReference type="SUPFAM" id="SSF88659">
    <property type="entry name" value="Sigma3 and sigma4 domains of RNA polymerase sigma factors"/>
    <property type="match status" value="1"/>
</dbReference>
<dbReference type="InterPro" id="IPR014284">
    <property type="entry name" value="RNA_pol_sigma-70_dom"/>
</dbReference>
<dbReference type="InterPro" id="IPR013249">
    <property type="entry name" value="RNA_pol_sigma70_r4_t2"/>
</dbReference>
<dbReference type="InterPro" id="IPR039425">
    <property type="entry name" value="RNA_pol_sigma-70-like"/>
</dbReference>
<gene>
    <name evidence="8" type="ORF">SAMN05660909_03061</name>
</gene>
<dbReference type="Pfam" id="PF08281">
    <property type="entry name" value="Sigma70_r4_2"/>
    <property type="match status" value="1"/>
</dbReference>
<proteinExistence type="inferred from homology"/>
<keyword evidence="4" id="KW-0238">DNA-binding</keyword>
<dbReference type="InterPro" id="IPR013324">
    <property type="entry name" value="RNA_pol_sigma_r3/r4-like"/>
</dbReference>
<dbReference type="InterPro" id="IPR007627">
    <property type="entry name" value="RNA_pol_sigma70_r2"/>
</dbReference>
<dbReference type="Gene3D" id="1.10.10.10">
    <property type="entry name" value="Winged helix-like DNA-binding domain superfamily/Winged helix DNA-binding domain"/>
    <property type="match status" value="1"/>
</dbReference>
<keyword evidence="2" id="KW-0805">Transcription regulation</keyword>
<evidence type="ECO:0000259" key="7">
    <source>
        <dbReference type="Pfam" id="PF08281"/>
    </source>
</evidence>
<dbReference type="AlphaFoldDB" id="A0A1H4DCT5"/>
<dbReference type="SUPFAM" id="SSF88946">
    <property type="entry name" value="Sigma2 domain of RNA polymerase sigma factors"/>
    <property type="match status" value="1"/>
</dbReference>
<accession>A0A1H4DCT5</accession>
<evidence type="ECO:0000259" key="6">
    <source>
        <dbReference type="Pfam" id="PF04542"/>
    </source>
</evidence>
<dbReference type="GO" id="GO:0016987">
    <property type="term" value="F:sigma factor activity"/>
    <property type="evidence" value="ECO:0007669"/>
    <property type="project" value="UniProtKB-KW"/>
</dbReference>
<reference evidence="9" key="1">
    <citation type="submission" date="2016-10" db="EMBL/GenBank/DDBJ databases">
        <authorList>
            <person name="Varghese N."/>
            <person name="Submissions S."/>
        </authorList>
    </citation>
    <scope>NUCLEOTIDE SEQUENCE [LARGE SCALE GENOMIC DNA]</scope>
    <source>
        <strain evidence="9">DSM 23920</strain>
    </source>
</reference>
<evidence type="ECO:0000256" key="1">
    <source>
        <dbReference type="ARBA" id="ARBA00010641"/>
    </source>
</evidence>
<dbReference type="InterPro" id="IPR036388">
    <property type="entry name" value="WH-like_DNA-bd_sf"/>
</dbReference>
<dbReference type="Proteomes" id="UP000199656">
    <property type="component" value="Unassembled WGS sequence"/>
</dbReference>
<comment type="similarity">
    <text evidence="1">Belongs to the sigma-70 factor family. ECF subfamily.</text>
</comment>
<evidence type="ECO:0000313" key="9">
    <source>
        <dbReference type="Proteomes" id="UP000199656"/>
    </source>
</evidence>
<keyword evidence="9" id="KW-1185">Reference proteome</keyword>
<dbReference type="Gene3D" id="1.10.1740.10">
    <property type="match status" value="1"/>
</dbReference>
<evidence type="ECO:0000256" key="5">
    <source>
        <dbReference type="ARBA" id="ARBA00023163"/>
    </source>
</evidence>
<dbReference type="PANTHER" id="PTHR43133:SF8">
    <property type="entry name" value="RNA POLYMERASE SIGMA FACTOR HI_1459-RELATED"/>
    <property type="match status" value="1"/>
</dbReference>
<feature type="domain" description="RNA polymerase sigma-70 region 2" evidence="6">
    <location>
        <begin position="53"/>
        <end position="118"/>
    </location>
</feature>
<sequence length="225" mass="25890">MLLCSLAPLREKKILPVLKYPSRCFVILIKMKQLALSSNIMALEQNERIQATVKQERKRLLNFIRQRVNNASDAEDILQDVLSQFTEYLRLGSQIDSITGWLFAVTRNRITDWFRKKKESPFADHTREVEGEEVLLLPELLASREQGADAPLIRKVLYEAIMEAIAELPREQSEVFIAHELEGKSFKEISAETGIGVNTLLSRKRYAVLMLREKLADVYSELLND</sequence>
<dbReference type="Pfam" id="PF04542">
    <property type="entry name" value="Sigma70_r2"/>
    <property type="match status" value="1"/>
</dbReference>
<evidence type="ECO:0000256" key="2">
    <source>
        <dbReference type="ARBA" id="ARBA00023015"/>
    </source>
</evidence>
<protein>
    <submittedName>
        <fullName evidence="8">RNA polymerase sigma factor, sigma-70 family</fullName>
    </submittedName>
</protein>
<dbReference type="GO" id="GO:0006352">
    <property type="term" value="P:DNA-templated transcription initiation"/>
    <property type="evidence" value="ECO:0007669"/>
    <property type="project" value="InterPro"/>
</dbReference>
<evidence type="ECO:0000313" key="8">
    <source>
        <dbReference type="EMBL" id="SEA70643.1"/>
    </source>
</evidence>
<keyword evidence="5" id="KW-0804">Transcription</keyword>
<dbReference type="STRING" id="408074.SAMN05660909_03061"/>
<organism evidence="8 9">
    <name type="scientific">Chitinophaga terrae</name>
    <name type="common">ex Kim and Jung 2007</name>
    <dbReference type="NCBI Taxonomy" id="408074"/>
    <lineage>
        <taxon>Bacteria</taxon>
        <taxon>Pseudomonadati</taxon>
        <taxon>Bacteroidota</taxon>
        <taxon>Chitinophagia</taxon>
        <taxon>Chitinophagales</taxon>
        <taxon>Chitinophagaceae</taxon>
        <taxon>Chitinophaga</taxon>
    </lineage>
</organism>
<evidence type="ECO:0000256" key="3">
    <source>
        <dbReference type="ARBA" id="ARBA00023082"/>
    </source>
</evidence>
<name>A0A1H4DCT5_9BACT</name>